<evidence type="ECO:0000256" key="4">
    <source>
        <dbReference type="ARBA" id="ARBA00022989"/>
    </source>
</evidence>
<dbReference type="InterPro" id="IPR004680">
    <property type="entry name" value="Cit_transptr-like_dom"/>
</dbReference>
<dbReference type="EMBL" id="GU784916">
    <property type="protein sequence ID" value="ADI46909.1"/>
    <property type="molecule type" value="Genomic_DNA"/>
</dbReference>
<dbReference type="Pfam" id="PF03105">
    <property type="entry name" value="SPX"/>
    <property type="match status" value="2"/>
</dbReference>
<feature type="transmembrane region" description="Helical" evidence="6">
    <location>
        <begin position="801"/>
        <end position="822"/>
    </location>
</feature>
<evidence type="ECO:0000256" key="3">
    <source>
        <dbReference type="ARBA" id="ARBA00022692"/>
    </source>
</evidence>
<feature type="transmembrane region" description="Helical" evidence="6">
    <location>
        <begin position="753"/>
        <end position="786"/>
    </location>
</feature>
<evidence type="ECO:0000259" key="7">
    <source>
        <dbReference type="PROSITE" id="PS51382"/>
    </source>
</evidence>
<evidence type="ECO:0000256" key="6">
    <source>
        <dbReference type="SAM" id="Phobius"/>
    </source>
</evidence>
<gene>
    <name evidence="8" type="primary">PTC1m</name>
</gene>
<sequence>MKFTHQLKFNSVPEWREHYIQYAHLKKYIYALAKKEANLQFGGQVADDELHTPLVPENVRSGQGISEEGFQRELDSQLAAIVTFFALKEAELLAKVSELELDVQSLEKIPNRQEASSLLRLSNGGVAMASNPTNRLGTEVVGIAPTVILPSPSTLDLARMVHTCPTEDHRKVRVLFWENPPRHVFSNLHARRVKLQGRFQDLYIGLHDLREYLHINKEGFRKIIKKHDKLTRSVDLRARWWPNVEVHLAPDAKQQELDRAIAALTDHYAVLYMGSCATCGCRKGGWKAPVAKVECFLLNLPTFARLTLVLIIWRGDTGKADEQLSRGLREHITVERNTVWRDMAAMERKYAAVSVKQAAAPGSLSTSGNWLRLRWAKLAACCAVFIVLLNIEIWPDSENGPKNKCLALLIFASMMWSLEAVPLFVTSMALPLLVVMTGVLVDRRDGSPPRRLTPQQAAPAIFHAMFSQTIMLLLGGFSIAAALSKHAIAKQVAVAILSRVGRKPRNVLLAAMLTATFASMWISNVAAPVLCFGLIQPILRTLDPGHPFAKSLVMGIALASNVGGMTSPISSPQNIFAMERMSLDGRPPSWLSWFAVTLPVSAACNIVCWGLLLVAYQPGRTIAEVRPIKPNTDPVNGTQVYIVIVSLLTVAAWCANTYLQRYIGEMGVIAIVPLVAFFGFDVLSKDDFNSFLWNVVMLAMGGLSLGIMGKALASQGAKFRAFFHCAHFAGEAVKSSGLLEALAMGISEMITNLTLFQVAAVFCGMVLVATTFISHTVGAMIILPIVQSVGEKMSGSTHPKLLVMAAALMCSGAMGLPVSGFPNMNAVSLEDSTGNPIVSMRDFLCVGVPSSLLAYFIIVTIGYCLMLLTGF</sequence>
<feature type="transmembrane region" description="Helical" evidence="6">
    <location>
        <begin position="692"/>
        <end position="713"/>
    </location>
</feature>
<protein>
    <submittedName>
        <fullName evidence="8">PTC1m</fullName>
    </submittedName>
</protein>
<dbReference type="GO" id="GO:0006817">
    <property type="term" value="P:phosphate ion transport"/>
    <property type="evidence" value="ECO:0007669"/>
    <property type="project" value="TreeGrafter"/>
</dbReference>
<comment type="subcellular location">
    <subcellularLocation>
        <location evidence="1">Membrane</location>
        <topology evidence="1">Multi-pass membrane protein</topology>
    </subcellularLocation>
</comment>
<reference evidence="8" key="1">
    <citation type="journal article" date="2010" name="Science">
        <title>Evolution of an expanded sex-determining locus in Volvox.</title>
        <authorList>
            <person name="Ferris P."/>
            <person name="Olson B.J."/>
            <person name="De Hoff P.L."/>
            <person name="Douglass S."/>
            <person name="Casero D."/>
            <person name="Prochnik S."/>
            <person name="Geng S."/>
            <person name="Rai R."/>
            <person name="Grimwood J."/>
            <person name="Schmutz J."/>
            <person name="Nishii I."/>
            <person name="Hamaji T."/>
            <person name="Nozaki H."/>
            <person name="Pellegrini M."/>
            <person name="Umen J.G."/>
        </authorList>
    </citation>
    <scope>NUCLEOTIDE SEQUENCE</scope>
    <source>
        <strain evidence="8">Adam</strain>
    </source>
</reference>
<feature type="transmembrane region" description="Helical" evidence="6">
    <location>
        <begin position="662"/>
        <end position="680"/>
    </location>
</feature>
<feature type="transmembrane region" description="Helical" evidence="6">
    <location>
        <begin position="507"/>
        <end position="535"/>
    </location>
</feature>
<keyword evidence="5 6" id="KW-0472">Membrane</keyword>
<evidence type="ECO:0000256" key="2">
    <source>
        <dbReference type="ARBA" id="ARBA00022448"/>
    </source>
</evidence>
<keyword evidence="4 6" id="KW-1133">Transmembrane helix</keyword>
<dbReference type="InterPro" id="IPR004331">
    <property type="entry name" value="SPX_dom"/>
</dbReference>
<accession>D9CJ49</accession>
<dbReference type="GO" id="GO:0005315">
    <property type="term" value="F:phosphate transmembrane transporter activity"/>
    <property type="evidence" value="ECO:0007669"/>
    <property type="project" value="TreeGrafter"/>
</dbReference>
<dbReference type="AlphaFoldDB" id="D9CJ49"/>
<dbReference type="PANTHER" id="PTHR10283:SF92">
    <property type="entry name" value="LOW-AFFINITY PHOSPHATE TRANSPORTER PHO91"/>
    <property type="match status" value="1"/>
</dbReference>
<feature type="transmembrane region" description="Helical" evidence="6">
    <location>
        <begin position="843"/>
        <end position="868"/>
    </location>
</feature>
<dbReference type="GO" id="GO:0005886">
    <property type="term" value="C:plasma membrane"/>
    <property type="evidence" value="ECO:0007669"/>
    <property type="project" value="TreeGrafter"/>
</dbReference>
<dbReference type="GO" id="GO:0006797">
    <property type="term" value="P:polyphosphate metabolic process"/>
    <property type="evidence" value="ECO:0007669"/>
    <property type="project" value="TreeGrafter"/>
</dbReference>
<evidence type="ECO:0000256" key="5">
    <source>
        <dbReference type="ARBA" id="ARBA00023136"/>
    </source>
</evidence>
<proteinExistence type="predicted"/>
<keyword evidence="2" id="KW-0813">Transport</keyword>
<name>D9CJ49_VOLCA</name>
<evidence type="ECO:0000256" key="1">
    <source>
        <dbReference type="ARBA" id="ARBA00004141"/>
    </source>
</evidence>
<organism evidence="8">
    <name type="scientific">Volvox carteri f. nagariensis</name>
    <dbReference type="NCBI Taxonomy" id="3068"/>
    <lineage>
        <taxon>Eukaryota</taxon>
        <taxon>Viridiplantae</taxon>
        <taxon>Chlorophyta</taxon>
        <taxon>core chlorophytes</taxon>
        <taxon>Chlorophyceae</taxon>
        <taxon>CS clade</taxon>
        <taxon>Chlamydomonadales</taxon>
        <taxon>Volvocaceae</taxon>
        <taxon>Volvox</taxon>
    </lineage>
</organism>
<feature type="transmembrane region" description="Helical" evidence="6">
    <location>
        <begin position="547"/>
        <end position="569"/>
    </location>
</feature>
<dbReference type="CDD" id="cd14478">
    <property type="entry name" value="SPX_PHO87_PHO90_like"/>
    <property type="match status" value="1"/>
</dbReference>
<feature type="domain" description="SPX" evidence="7">
    <location>
        <begin position="1"/>
        <end position="241"/>
    </location>
</feature>
<feature type="transmembrane region" description="Helical" evidence="6">
    <location>
        <begin position="407"/>
        <end position="440"/>
    </location>
</feature>
<dbReference type="CDD" id="cd01115">
    <property type="entry name" value="SLC13_permease"/>
    <property type="match status" value="1"/>
</dbReference>
<feature type="transmembrane region" description="Helical" evidence="6">
    <location>
        <begin position="460"/>
        <end position="483"/>
    </location>
</feature>
<dbReference type="PROSITE" id="PS51382">
    <property type="entry name" value="SPX"/>
    <property type="match status" value="1"/>
</dbReference>
<keyword evidence="3 6" id="KW-0812">Transmembrane</keyword>
<feature type="transmembrane region" description="Helical" evidence="6">
    <location>
        <begin position="590"/>
        <end position="616"/>
    </location>
</feature>
<dbReference type="Pfam" id="PF03600">
    <property type="entry name" value="CitMHS"/>
    <property type="match status" value="1"/>
</dbReference>
<dbReference type="PANTHER" id="PTHR10283">
    <property type="entry name" value="SOLUTE CARRIER FAMILY 13 MEMBER"/>
    <property type="match status" value="1"/>
</dbReference>
<evidence type="ECO:0000313" key="8">
    <source>
        <dbReference type="EMBL" id="ADI46909.1"/>
    </source>
</evidence>